<evidence type="ECO:0000259" key="5">
    <source>
        <dbReference type="PROSITE" id="PS50043"/>
    </source>
</evidence>
<feature type="domain" description="HTH luxR-type" evidence="5">
    <location>
        <begin position="236"/>
        <end position="301"/>
    </location>
</feature>
<dbReference type="SUPFAM" id="SSF46894">
    <property type="entry name" value="C-terminal effector domain of the bipartite response regulators"/>
    <property type="match status" value="1"/>
</dbReference>
<keyword evidence="3" id="KW-0804">Transcription</keyword>
<keyword evidence="1" id="KW-0805">Transcription regulation</keyword>
<dbReference type="Gene3D" id="1.10.10.10">
    <property type="entry name" value="Winged helix-like DNA-binding domain superfamily/Winged helix DNA-binding domain"/>
    <property type="match status" value="1"/>
</dbReference>
<dbReference type="GO" id="GO:0003677">
    <property type="term" value="F:DNA binding"/>
    <property type="evidence" value="ECO:0007669"/>
    <property type="project" value="UniProtKB-KW"/>
</dbReference>
<evidence type="ECO:0000313" key="6">
    <source>
        <dbReference type="EMBL" id="SKB24647.1"/>
    </source>
</evidence>
<sequence>MPPRCLGRFIDPARARLGCTTTYSEEHELVEIFGKLGKIISSTGTERFTSDLHALLVGSVKVASTKITAWSVNESKGEIVGVHLLGAFASHDQDIRTTILKDELERGIARDPLSMKILAASDTQLIHMNAPRHCESSSGFEAMPSCRYDRGFQCHLVSRKANRRYVISLYRPDQSYDFTLQEMSFLKSCAEMLLPLVEMHASHRRYAASARPVADERESSEKTRNESLRSEFEHRLSSAAVVLSDREIEVCVGLLTGSTFREMAETLGVKHSTVETYIKRAATKLGFKGRHGLVKWVLEEA</sequence>
<protein>
    <recommendedName>
        <fullName evidence="5">HTH luxR-type domain-containing protein</fullName>
    </recommendedName>
</protein>
<evidence type="ECO:0000256" key="1">
    <source>
        <dbReference type="ARBA" id="ARBA00023015"/>
    </source>
</evidence>
<proteinExistence type="predicted"/>
<dbReference type="EMBL" id="LT797838">
    <property type="protein sequence ID" value="SKB24647.1"/>
    <property type="molecule type" value="Genomic_DNA"/>
</dbReference>
<accession>A0A4D8TR14</accession>
<organism evidence="6">
    <name type="scientific">Burkholderia gladioli</name>
    <name type="common">Pseudomonas marginata</name>
    <name type="synonym">Phytomonas marginata</name>
    <dbReference type="NCBI Taxonomy" id="28095"/>
    <lineage>
        <taxon>Bacteria</taxon>
        <taxon>Pseudomonadati</taxon>
        <taxon>Pseudomonadota</taxon>
        <taxon>Betaproteobacteria</taxon>
        <taxon>Burkholderiales</taxon>
        <taxon>Burkholderiaceae</taxon>
        <taxon>Burkholderia</taxon>
    </lineage>
</organism>
<reference evidence="6" key="2">
    <citation type="submission" date="2019-04" db="EMBL/GenBank/DDBJ databases">
        <title>Antibiotic -producing symbionts dynamically transition between plant pathogenicity and insect- defensive mutualism.</title>
        <authorList>
            <person name="Florez L."/>
        </authorList>
    </citation>
    <scope>NUCLEOTIDE SEQUENCE</scope>
    <source>
        <strain evidence="6">ST036079</strain>
    </source>
</reference>
<dbReference type="PROSITE" id="PS50043">
    <property type="entry name" value="HTH_LUXR_2"/>
    <property type="match status" value="1"/>
</dbReference>
<keyword evidence="2" id="KW-0238">DNA-binding</keyword>
<name>A0A4D8TR14_BURGA</name>
<feature type="compositionally biased region" description="Basic and acidic residues" evidence="4">
    <location>
        <begin position="213"/>
        <end position="229"/>
    </location>
</feature>
<dbReference type="PRINTS" id="PR00038">
    <property type="entry name" value="HTHLUXR"/>
</dbReference>
<evidence type="ECO:0000256" key="2">
    <source>
        <dbReference type="ARBA" id="ARBA00023125"/>
    </source>
</evidence>
<dbReference type="InterPro" id="IPR016032">
    <property type="entry name" value="Sig_transdc_resp-reg_C-effctor"/>
</dbReference>
<dbReference type="GO" id="GO:0006355">
    <property type="term" value="P:regulation of DNA-templated transcription"/>
    <property type="evidence" value="ECO:0007669"/>
    <property type="project" value="InterPro"/>
</dbReference>
<dbReference type="InterPro" id="IPR000792">
    <property type="entry name" value="Tscrpt_reg_LuxR_C"/>
</dbReference>
<dbReference type="PANTHER" id="PTHR44688:SF16">
    <property type="entry name" value="DNA-BINDING TRANSCRIPTIONAL ACTIVATOR DEVR_DOSR"/>
    <property type="match status" value="1"/>
</dbReference>
<dbReference type="InterPro" id="IPR036388">
    <property type="entry name" value="WH-like_DNA-bd_sf"/>
</dbReference>
<evidence type="ECO:0000256" key="3">
    <source>
        <dbReference type="ARBA" id="ARBA00023163"/>
    </source>
</evidence>
<feature type="region of interest" description="Disordered" evidence="4">
    <location>
        <begin position="208"/>
        <end position="229"/>
    </location>
</feature>
<reference evidence="6" key="1">
    <citation type="submission" date="2017-02" db="EMBL/GenBank/DDBJ databases">
        <authorList>
            <person name="Scherlach K."/>
        </authorList>
    </citation>
    <scope>NUCLEOTIDE SEQUENCE</scope>
    <source>
        <strain evidence="6">ST036079</strain>
    </source>
</reference>
<dbReference type="PANTHER" id="PTHR44688">
    <property type="entry name" value="DNA-BINDING TRANSCRIPTIONAL ACTIVATOR DEVR_DOSR"/>
    <property type="match status" value="1"/>
</dbReference>
<dbReference type="AlphaFoldDB" id="A0A4D8TR14"/>
<dbReference type="Pfam" id="PF00196">
    <property type="entry name" value="GerE"/>
    <property type="match status" value="1"/>
</dbReference>
<evidence type="ECO:0000256" key="4">
    <source>
        <dbReference type="SAM" id="MobiDB-lite"/>
    </source>
</evidence>
<dbReference type="SMART" id="SM00421">
    <property type="entry name" value="HTH_LUXR"/>
    <property type="match status" value="1"/>
</dbReference>